<dbReference type="PANTHER" id="PTHR43370">
    <property type="entry name" value="SUGAR ABC TRANSPORTER INTEGRAL MEMBRANE PROTEIN-RELATED"/>
    <property type="match status" value="1"/>
</dbReference>
<name>A0ABQ6CJF4_9HYPH</name>
<dbReference type="EMBL" id="BSPC01000028">
    <property type="protein sequence ID" value="GLS20501.1"/>
    <property type="molecule type" value="Genomic_DNA"/>
</dbReference>
<comment type="subcellular location">
    <subcellularLocation>
        <location evidence="1">Cell membrane</location>
        <topology evidence="1">Multi-pass membrane protein</topology>
    </subcellularLocation>
</comment>
<feature type="transmembrane region" description="Helical" evidence="6">
    <location>
        <begin position="271"/>
        <end position="289"/>
    </location>
</feature>
<feature type="transmembrane region" description="Helical" evidence="6">
    <location>
        <begin position="6"/>
        <end position="28"/>
    </location>
</feature>
<evidence type="ECO:0000256" key="1">
    <source>
        <dbReference type="ARBA" id="ARBA00004651"/>
    </source>
</evidence>
<feature type="transmembrane region" description="Helical" evidence="6">
    <location>
        <begin position="185"/>
        <end position="206"/>
    </location>
</feature>
<evidence type="ECO:0000256" key="2">
    <source>
        <dbReference type="ARBA" id="ARBA00022475"/>
    </source>
</evidence>
<dbReference type="RefSeq" id="WP_284313580.1">
    <property type="nucleotide sequence ID" value="NZ_BSPC01000028.1"/>
</dbReference>
<proteinExistence type="predicted"/>
<feature type="transmembrane region" description="Helical" evidence="6">
    <location>
        <begin position="60"/>
        <end position="85"/>
    </location>
</feature>
<evidence type="ECO:0000256" key="3">
    <source>
        <dbReference type="ARBA" id="ARBA00022692"/>
    </source>
</evidence>
<gene>
    <name evidence="7" type="ORF">GCM10007874_35180</name>
</gene>
<dbReference type="PANTHER" id="PTHR43370:SF2">
    <property type="entry name" value="ABC TRANSPORTER PERMEASE PROTEIN"/>
    <property type="match status" value="1"/>
</dbReference>
<dbReference type="Pfam" id="PF02653">
    <property type="entry name" value="BPD_transp_2"/>
    <property type="match status" value="1"/>
</dbReference>
<dbReference type="InterPro" id="IPR001851">
    <property type="entry name" value="ABC_transp_permease"/>
</dbReference>
<feature type="transmembrane region" description="Helical" evidence="6">
    <location>
        <begin position="239"/>
        <end position="259"/>
    </location>
</feature>
<accession>A0ABQ6CJF4</accession>
<feature type="transmembrane region" description="Helical" evidence="6">
    <location>
        <begin position="212"/>
        <end position="232"/>
    </location>
</feature>
<evidence type="ECO:0000256" key="5">
    <source>
        <dbReference type="ARBA" id="ARBA00023136"/>
    </source>
</evidence>
<feature type="transmembrane region" description="Helical" evidence="6">
    <location>
        <begin position="33"/>
        <end position="54"/>
    </location>
</feature>
<protein>
    <submittedName>
        <fullName evidence="7">ABC transporter permease</fullName>
    </submittedName>
</protein>
<keyword evidence="3 6" id="KW-0812">Transmembrane</keyword>
<evidence type="ECO:0000256" key="6">
    <source>
        <dbReference type="SAM" id="Phobius"/>
    </source>
</evidence>
<comment type="caution">
    <text evidence="7">The sequence shown here is derived from an EMBL/GenBank/DDBJ whole genome shotgun (WGS) entry which is preliminary data.</text>
</comment>
<dbReference type="Proteomes" id="UP001156882">
    <property type="component" value="Unassembled WGS sequence"/>
</dbReference>
<keyword evidence="2" id="KW-1003">Cell membrane</keyword>
<feature type="transmembrane region" description="Helical" evidence="6">
    <location>
        <begin position="92"/>
        <end position="111"/>
    </location>
</feature>
<evidence type="ECO:0000313" key="7">
    <source>
        <dbReference type="EMBL" id="GLS20501.1"/>
    </source>
</evidence>
<dbReference type="CDD" id="cd06580">
    <property type="entry name" value="TM_PBP1_transp_TpRbsC_like"/>
    <property type="match status" value="1"/>
</dbReference>
<keyword evidence="4 6" id="KW-1133">Transmembrane helix</keyword>
<sequence>MNLAEAIILTIITSSTPFVLAAIGELVVERSGVLNLGVEGMMIMGTIAGFATAYTTDSAILGFIAAILASMIFSSLFALMTLGLAANQVASGLALTILGLGLSDLLGTNFVGLNRPKIPSLHIPGLSDIPLLGPIVFGQDALVYISIALVAAVWWFLYRSRGGLILRSVGENHASAHALGYPVRLIRFGAVLFGGGCAGLAGAYLSLADTPFWGTGMTAGRGWIALALVVFASWRPWRLLIGAYFFGAIWIGNLHMQALSASLPSWLVWPPQFWTALPYLATVIVLVMISSGKGRGGAAPASLGTPFVPDR</sequence>
<organism evidence="7 8">
    <name type="scientific">Labrys miyagiensis</name>
    <dbReference type="NCBI Taxonomy" id="346912"/>
    <lineage>
        <taxon>Bacteria</taxon>
        <taxon>Pseudomonadati</taxon>
        <taxon>Pseudomonadota</taxon>
        <taxon>Alphaproteobacteria</taxon>
        <taxon>Hyphomicrobiales</taxon>
        <taxon>Xanthobacteraceae</taxon>
        <taxon>Labrys</taxon>
    </lineage>
</organism>
<evidence type="ECO:0000256" key="4">
    <source>
        <dbReference type="ARBA" id="ARBA00022989"/>
    </source>
</evidence>
<keyword evidence="5 6" id="KW-0472">Membrane</keyword>
<evidence type="ECO:0000313" key="8">
    <source>
        <dbReference type="Proteomes" id="UP001156882"/>
    </source>
</evidence>
<reference evidence="8" key="1">
    <citation type="journal article" date="2019" name="Int. J. Syst. Evol. Microbiol.">
        <title>The Global Catalogue of Microorganisms (GCM) 10K type strain sequencing project: providing services to taxonomists for standard genome sequencing and annotation.</title>
        <authorList>
            <consortium name="The Broad Institute Genomics Platform"/>
            <consortium name="The Broad Institute Genome Sequencing Center for Infectious Disease"/>
            <person name="Wu L."/>
            <person name="Ma J."/>
        </authorList>
    </citation>
    <scope>NUCLEOTIDE SEQUENCE [LARGE SCALE GENOMIC DNA]</scope>
    <source>
        <strain evidence="8">NBRC 101365</strain>
    </source>
</reference>
<keyword evidence="8" id="KW-1185">Reference proteome</keyword>
<feature type="transmembrane region" description="Helical" evidence="6">
    <location>
        <begin position="131"/>
        <end position="157"/>
    </location>
</feature>